<keyword evidence="4 7" id="KW-1133">Transmembrane helix</keyword>
<feature type="transmembrane region" description="Helical" evidence="7">
    <location>
        <begin position="119"/>
        <end position="140"/>
    </location>
</feature>
<evidence type="ECO:0000313" key="10">
    <source>
        <dbReference type="Proteomes" id="UP001438707"/>
    </source>
</evidence>
<gene>
    <name evidence="9" type="ORF">WJX74_003059</name>
</gene>
<feature type="transmembrane region" description="Helical" evidence="7">
    <location>
        <begin position="30"/>
        <end position="50"/>
    </location>
</feature>
<evidence type="ECO:0000256" key="7">
    <source>
        <dbReference type="SAM" id="Phobius"/>
    </source>
</evidence>
<evidence type="ECO:0000256" key="2">
    <source>
        <dbReference type="ARBA" id="ARBA00006262"/>
    </source>
</evidence>
<dbReference type="GO" id="GO:0050801">
    <property type="term" value="P:monoatomic ion homeostasis"/>
    <property type="evidence" value="ECO:0007669"/>
    <property type="project" value="TreeGrafter"/>
</dbReference>
<organism evidence="9 10">
    <name type="scientific">Apatococcus lobatus</name>
    <dbReference type="NCBI Taxonomy" id="904363"/>
    <lineage>
        <taxon>Eukaryota</taxon>
        <taxon>Viridiplantae</taxon>
        <taxon>Chlorophyta</taxon>
        <taxon>core chlorophytes</taxon>
        <taxon>Trebouxiophyceae</taxon>
        <taxon>Chlorellales</taxon>
        <taxon>Chlorellaceae</taxon>
        <taxon>Apatococcus</taxon>
    </lineage>
</organism>
<feature type="transmembrane region" description="Helical" evidence="7">
    <location>
        <begin position="62"/>
        <end position="83"/>
    </location>
</feature>
<keyword evidence="5 7" id="KW-0472">Membrane</keyword>
<dbReference type="Pfam" id="PF00955">
    <property type="entry name" value="HCO3_cotransp"/>
    <property type="match status" value="3"/>
</dbReference>
<protein>
    <recommendedName>
        <fullName evidence="8">Bicarbonate transporter-like transmembrane domain-containing protein</fullName>
    </recommendedName>
</protein>
<evidence type="ECO:0000256" key="1">
    <source>
        <dbReference type="ARBA" id="ARBA00004141"/>
    </source>
</evidence>
<dbReference type="InterPro" id="IPR003020">
    <property type="entry name" value="HCO3_transpt_euk"/>
</dbReference>
<feature type="domain" description="Bicarbonate transporter-like transmembrane" evidence="8">
    <location>
        <begin position="7"/>
        <end position="180"/>
    </location>
</feature>
<dbReference type="EMBL" id="JALJOS010000002">
    <property type="protein sequence ID" value="KAK9842830.1"/>
    <property type="molecule type" value="Genomic_DNA"/>
</dbReference>
<sequence>MVWWPTKDIYTDFKQRAPWYIHDWKQGTTVGIRILAPATYIFFASAIPALTFGEQLYRQTDGLLYGVHTLAATAITGIIQSLVGGQPLLIVGVAEPIILFYGYMYSFASGRPSLGADLFLPWAAWVCIWTACMLLAITALGACRYVHRFTRYCGELFGMLIAVLFLQECIRGVLRNFRPDASTAPLNSPQNSHAVVLENGFWSLFLTAAVILSTLWIQKARTWRYGLRWARAFLADYGVPLLVAVWSFISYASIQEGRDMPRKLLLRNTWQTLTTWHVARRMKDVPPAYIAAALIPALLITVLFYFDHSVSSLLAQQTRFNLRKPPTYSWDLALLGLMTAMCGLLGLPPVNGVLPQAPLHAKRLSEMRHEALLARVRAVANKHRKLGGAELADEIITDAEHFESNAVTVLRQDPQLQQLAERCHAAAAAATGDARTREGGAEYERSLLALTTHVAEIAPVDTQEQRITNLLQSVLCGACLGITIILKRMPEAVLNGYFAYMALESLPGNQLWERFLLLFSDPHRRRWGFEDPSYAWIDRWPQRKLFLFTLLQGLGTGAAYGITWIPIAGIVFPVPILLMVPIRQYLYPYIFGRPFLQDLDPMPGDDDPPSPDHSSSEQREGSKGLHLDVRDPEVGFDTADPAEAAMVHQQKLSDRHHGKSGAAPIARDLEAAGSS</sequence>
<evidence type="ECO:0000256" key="4">
    <source>
        <dbReference type="ARBA" id="ARBA00022989"/>
    </source>
</evidence>
<evidence type="ECO:0000259" key="8">
    <source>
        <dbReference type="Pfam" id="PF00955"/>
    </source>
</evidence>
<keyword evidence="3 7" id="KW-0812">Transmembrane</keyword>
<dbReference type="PANTHER" id="PTHR11453:SF82">
    <property type="entry name" value="BORON TRANSPORTER 1"/>
    <property type="match status" value="1"/>
</dbReference>
<dbReference type="InterPro" id="IPR011531">
    <property type="entry name" value="HCO3_transpt-like_TM_dom"/>
</dbReference>
<feature type="transmembrane region" description="Helical" evidence="7">
    <location>
        <begin position="88"/>
        <end position="107"/>
    </location>
</feature>
<feature type="transmembrane region" description="Helical" evidence="7">
    <location>
        <begin position="229"/>
        <end position="254"/>
    </location>
</feature>
<dbReference type="GO" id="GO:0005452">
    <property type="term" value="F:solute:inorganic anion antiporter activity"/>
    <property type="evidence" value="ECO:0007669"/>
    <property type="project" value="InterPro"/>
</dbReference>
<comment type="similarity">
    <text evidence="2">Belongs to the anion exchanger (TC 2.A.31.3) family.</text>
</comment>
<feature type="domain" description="Bicarbonate transporter-like transmembrane" evidence="8">
    <location>
        <begin position="194"/>
        <end position="369"/>
    </location>
</feature>
<comment type="caution">
    <text evidence="9">The sequence shown here is derived from an EMBL/GenBank/DDBJ whole genome shotgun (WGS) entry which is preliminary data.</text>
</comment>
<feature type="transmembrane region" description="Helical" evidence="7">
    <location>
        <begin position="327"/>
        <end position="347"/>
    </location>
</feature>
<evidence type="ECO:0000256" key="5">
    <source>
        <dbReference type="ARBA" id="ARBA00023136"/>
    </source>
</evidence>
<feature type="region of interest" description="Disordered" evidence="6">
    <location>
        <begin position="600"/>
        <end position="675"/>
    </location>
</feature>
<feature type="domain" description="Bicarbonate transporter-like transmembrane" evidence="8">
    <location>
        <begin position="461"/>
        <end position="600"/>
    </location>
</feature>
<evidence type="ECO:0000256" key="6">
    <source>
        <dbReference type="SAM" id="MobiDB-lite"/>
    </source>
</evidence>
<name>A0AAW1S9P1_9CHLO</name>
<reference evidence="9 10" key="1">
    <citation type="journal article" date="2024" name="Nat. Commun.">
        <title>Phylogenomics reveals the evolutionary origins of lichenization in chlorophyte algae.</title>
        <authorList>
            <person name="Puginier C."/>
            <person name="Libourel C."/>
            <person name="Otte J."/>
            <person name="Skaloud P."/>
            <person name="Haon M."/>
            <person name="Grisel S."/>
            <person name="Petersen M."/>
            <person name="Berrin J.G."/>
            <person name="Delaux P.M."/>
            <person name="Dal Grande F."/>
            <person name="Keller J."/>
        </authorList>
    </citation>
    <scope>NUCLEOTIDE SEQUENCE [LARGE SCALE GENOMIC DNA]</scope>
    <source>
        <strain evidence="9 10">SAG 2145</strain>
    </source>
</reference>
<dbReference type="GO" id="GO:0005886">
    <property type="term" value="C:plasma membrane"/>
    <property type="evidence" value="ECO:0007669"/>
    <property type="project" value="TreeGrafter"/>
</dbReference>
<accession>A0AAW1S9P1</accession>
<dbReference type="Proteomes" id="UP001438707">
    <property type="component" value="Unassembled WGS sequence"/>
</dbReference>
<dbReference type="PANTHER" id="PTHR11453">
    <property type="entry name" value="ANION EXCHANGE PROTEIN"/>
    <property type="match status" value="1"/>
</dbReference>
<dbReference type="GO" id="GO:0006820">
    <property type="term" value="P:monoatomic anion transport"/>
    <property type="evidence" value="ECO:0007669"/>
    <property type="project" value="InterPro"/>
</dbReference>
<dbReference type="Gene3D" id="1.10.287.570">
    <property type="entry name" value="Helical hairpin bin"/>
    <property type="match status" value="1"/>
</dbReference>
<feature type="transmembrane region" description="Helical" evidence="7">
    <location>
        <begin position="558"/>
        <end position="580"/>
    </location>
</feature>
<evidence type="ECO:0000256" key="3">
    <source>
        <dbReference type="ARBA" id="ARBA00022692"/>
    </source>
</evidence>
<feature type="transmembrane region" description="Helical" evidence="7">
    <location>
        <begin position="152"/>
        <end position="174"/>
    </location>
</feature>
<dbReference type="AlphaFoldDB" id="A0AAW1S9P1"/>
<comment type="subcellular location">
    <subcellularLocation>
        <location evidence="1">Membrane</location>
        <topology evidence="1">Multi-pass membrane protein</topology>
    </subcellularLocation>
</comment>
<feature type="transmembrane region" description="Helical" evidence="7">
    <location>
        <begin position="194"/>
        <end position="217"/>
    </location>
</feature>
<evidence type="ECO:0000313" key="9">
    <source>
        <dbReference type="EMBL" id="KAK9842830.1"/>
    </source>
</evidence>
<feature type="transmembrane region" description="Helical" evidence="7">
    <location>
        <begin position="288"/>
        <end position="306"/>
    </location>
</feature>
<keyword evidence="10" id="KW-1185">Reference proteome</keyword>
<feature type="compositionally biased region" description="Basic and acidic residues" evidence="6">
    <location>
        <begin position="614"/>
        <end position="633"/>
    </location>
</feature>
<proteinExistence type="inferred from homology"/>